<sequence>MKEQKKYEVIKKLKETNGNKKRAAVELGCTVRHVNRMLKGYETQGKEFFSHGNKGRRPASALSEELKESILLLYQNKYYDSNLTHFTEKLAENEDIRVSEGTVRNLLYSHDILSPLAWKRTRRKLKDKLKTQKDTATSKTEKESLQTAIVDLEDAHPTRARCSYAGEMIQMDASVHLWFGENKSHLHAAIDDATGTLVGAYFDSQETLHGYYQVFRQILENYGIPYMFYTDRRTVFEYKKKNSPNLENDTFT</sequence>
<dbReference type="SUPFAM" id="SSF53098">
    <property type="entry name" value="Ribonuclease H-like"/>
    <property type="match status" value="1"/>
</dbReference>
<dbReference type="Gene3D" id="3.30.420.10">
    <property type="entry name" value="Ribonuclease H-like superfamily/Ribonuclease H"/>
    <property type="match status" value="1"/>
</dbReference>
<protein>
    <submittedName>
        <fullName evidence="2">Transposase</fullName>
    </submittedName>
</protein>
<dbReference type="Proteomes" id="UP000446866">
    <property type="component" value="Unassembled WGS sequence"/>
</dbReference>
<accession>A0A845QIR0</accession>
<dbReference type="GO" id="GO:0003676">
    <property type="term" value="F:nucleic acid binding"/>
    <property type="evidence" value="ECO:0007669"/>
    <property type="project" value="InterPro"/>
</dbReference>
<organism evidence="2 3">
    <name type="scientific">Anaerotruncus colihominis</name>
    <dbReference type="NCBI Taxonomy" id="169435"/>
    <lineage>
        <taxon>Bacteria</taxon>
        <taxon>Bacillati</taxon>
        <taxon>Bacillota</taxon>
        <taxon>Clostridia</taxon>
        <taxon>Eubacteriales</taxon>
        <taxon>Oscillospiraceae</taxon>
        <taxon>Anaerotruncus</taxon>
    </lineage>
</organism>
<reference evidence="2 3" key="1">
    <citation type="submission" date="2018-08" db="EMBL/GenBank/DDBJ databases">
        <title>Murine metabolic-syndrome-specific gut microbial biobank.</title>
        <authorList>
            <person name="Liu C."/>
        </authorList>
    </citation>
    <scope>NUCLEOTIDE SEQUENCE [LARGE SCALE GENOMIC DNA]</scope>
    <source>
        <strain evidence="2 3">28</strain>
    </source>
</reference>
<gene>
    <name evidence="2" type="ORF">D0435_04165</name>
</gene>
<dbReference type="InterPro" id="IPR036397">
    <property type="entry name" value="RNaseH_sf"/>
</dbReference>
<dbReference type="InterPro" id="IPR009057">
    <property type="entry name" value="Homeodomain-like_sf"/>
</dbReference>
<dbReference type="EMBL" id="QXWK01000006">
    <property type="protein sequence ID" value="NBH60855.1"/>
    <property type="molecule type" value="Genomic_DNA"/>
</dbReference>
<dbReference type="PROSITE" id="PS50994">
    <property type="entry name" value="INTEGRASE"/>
    <property type="match status" value="1"/>
</dbReference>
<dbReference type="GO" id="GO:0015074">
    <property type="term" value="P:DNA integration"/>
    <property type="evidence" value="ECO:0007669"/>
    <property type="project" value="InterPro"/>
</dbReference>
<feature type="non-terminal residue" evidence="2">
    <location>
        <position position="252"/>
    </location>
</feature>
<feature type="domain" description="Integrase catalytic" evidence="1">
    <location>
        <begin position="153"/>
        <end position="252"/>
    </location>
</feature>
<dbReference type="SUPFAM" id="SSF46689">
    <property type="entry name" value="Homeodomain-like"/>
    <property type="match status" value="1"/>
</dbReference>
<comment type="caution">
    <text evidence="2">The sequence shown here is derived from an EMBL/GenBank/DDBJ whole genome shotgun (WGS) entry which is preliminary data.</text>
</comment>
<proteinExistence type="predicted"/>
<dbReference type="AlphaFoldDB" id="A0A845QIR0"/>
<dbReference type="InterPro" id="IPR012337">
    <property type="entry name" value="RNaseH-like_sf"/>
</dbReference>
<dbReference type="InterPro" id="IPR001584">
    <property type="entry name" value="Integrase_cat-core"/>
</dbReference>
<evidence type="ECO:0000313" key="3">
    <source>
        <dbReference type="Proteomes" id="UP000446866"/>
    </source>
</evidence>
<evidence type="ECO:0000313" key="2">
    <source>
        <dbReference type="EMBL" id="NBH60855.1"/>
    </source>
</evidence>
<name>A0A845QIR0_9FIRM</name>
<evidence type="ECO:0000259" key="1">
    <source>
        <dbReference type="PROSITE" id="PS50994"/>
    </source>
</evidence>
<keyword evidence="3" id="KW-1185">Reference proteome</keyword>